<sequence length="116" mass="13588">MNPIVAELAVVLAKYYSDERLINHLLESDHEILREIGEQALTEEGYPDWIKLSDVDFIVHVTSSYSFEEWAELAKAIFDIQNMTEFAKNDVYEMYMDFIELFNIKIDFKTAPEEVT</sequence>
<dbReference type="Proteomes" id="UP000481807">
    <property type="component" value="Unassembled WGS sequence"/>
</dbReference>
<proteinExistence type="predicted"/>
<reference evidence="1 2" key="1">
    <citation type="submission" date="2018-08" db="EMBL/GenBank/DDBJ databases">
        <title>Murine metabolic-syndrome-specific gut microbial biobank.</title>
        <authorList>
            <person name="Liu C."/>
        </authorList>
    </citation>
    <scope>NUCLEOTIDE SEQUENCE [LARGE SCALE GENOMIC DNA]</scope>
    <source>
        <strain evidence="1 2">1XD21-27</strain>
    </source>
</reference>
<dbReference type="AlphaFoldDB" id="A0AB36BM53"/>
<evidence type="ECO:0000313" key="1">
    <source>
        <dbReference type="EMBL" id="NBH31627.1"/>
    </source>
</evidence>
<evidence type="ECO:0008006" key="3">
    <source>
        <dbReference type="Google" id="ProtNLM"/>
    </source>
</evidence>
<dbReference type="EMBL" id="QXWP01000009">
    <property type="protein sequence ID" value="NBH31627.1"/>
    <property type="molecule type" value="Genomic_DNA"/>
</dbReference>
<dbReference type="RefSeq" id="WP_042743856.1">
    <property type="nucleotide sequence ID" value="NZ_QXWP01000009.1"/>
</dbReference>
<protein>
    <recommendedName>
        <fullName evidence="3">Phage protein</fullName>
    </recommendedName>
</protein>
<evidence type="ECO:0000313" key="2">
    <source>
        <dbReference type="Proteomes" id="UP000481807"/>
    </source>
</evidence>
<gene>
    <name evidence="1" type="ORF">D3Z30_11650</name>
</gene>
<organism evidence="1 2">
    <name type="scientific">Staphylococcus warneri</name>
    <dbReference type="NCBI Taxonomy" id="1292"/>
    <lineage>
        <taxon>Bacteria</taxon>
        <taxon>Bacillati</taxon>
        <taxon>Bacillota</taxon>
        <taxon>Bacilli</taxon>
        <taxon>Bacillales</taxon>
        <taxon>Staphylococcaceae</taxon>
        <taxon>Staphylococcus</taxon>
    </lineage>
</organism>
<comment type="caution">
    <text evidence="1">The sequence shown here is derived from an EMBL/GenBank/DDBJ whole genome shotgun (WGS) entry which is preliminary data.</text>
</comment>
<name>A0AB36BM53_STAWA</name>
<accession>A0AB36BM53</accession>